<name>W9SAC1_9ROSA</name>
<protein>
    <recommendedName>
        <fullName evidence="1">ABC transporter domain-containing protein</fullName>
    </recommendedName>
</protein>
<dbReference type="InterPro" id="IPR027417">
    <property type="entry name" value="P-loop_NTPase"/>
</dbReference>
<dbReference type="eggNOG" id="KOG0054">
    <property type="taxonomic scope" value="Eukaryota"/>
</dbReference>
<sequence>METGIVGRTGSGKTTIIQVLFRIVEPTAVRITIDGIVANAALDKCKLGEEVRKKEGKLDSTGLF</sequence>
<organism evidence="2 3">
    <name type="scientific">Morus notabilis</name>
    <dbReference type="NCBI Taxonomy" id="981085"/>
    <lineage>
        <taxon>Eukaryota</taxon>
        <taxon>Viridiplantae</taxon>
        <taxon>Streptophyta</taxon>
        <taxon>Embryophyta</taxon>
        <taxon>Tracheophyta</taxon>
        <taxon>Spermatophyta</taxon>
        <taxon>Magnoliopsida</taxon>
        <taxon>eudicotyledons</taxon>
        <taxon>Gunneridae</taxon>
        <taxon>Pentapetalae</taxon>
        <taxon>rosids</taxon>
        <taxon>fabids</taxon>
        <taxon>Rosales</taxon>
        <taxon>Moraceae</taxon>
        <taxon>Moreae</taxon>
        <taxon>Morus</taxon>
    </lineage>
</organism>
<keyword evidence="3" id="KW-1185">Reference proteome</keyword>
<dbReference type="GO" id="GO:0005524">
    <property type="term" value="F:ATP binding"/>
    <property type="evidence" value="ECO:0007669"/>
    <property type="project" value="InterPro"/>
</dbReference>
<reference evidence="3" key="1">
    <citation type="submission" date="2013-01" db="EMBL/GenBank/DDBJ databases">
        <title>Draft Genome Sequence of a Mulberry Tree, Morus notabilis C.K. Schneid.</title>
        <authorList>
            <person name="He N."/>
            <person name="Zhao S."/>
        </authorList>
    </citation>
    <scope>NUCLEOTIDE SEQUENCE</scope>
</reference>
<dbReference type="InterPro" id="IPR003439">
    <property type="entry name" value="ABC_transporter-like_ATP-bd"/>
</dbReference>
<feature type="domain" description="ABC transporter" evidence="1">
    <location>
        <begin position="3"/>
        <end position="40"/>
    </location>
</feature>
<proteinExistence type="predicted"/>
<dbReference type="SUPFAM" id="SSF52540">
    <property type="entry name" value="P-loop containing nucleoside triphosphate hydrolases"/>
    <property type="match status" value="1"/>
</dbReference>
<dbReference type="Pfam" id="PF00005">
    <property type="entry name" value="ABC_tran"/>
    <property type="match status" value="1"/>
</dbReference>
<dbReference type="Proteomes" id="UP000030645">
    <property type="component" value="Unassembled WGS sequence"/>
</dbReference>
<evidence type="ECO:0000259" key="1">
    <source>
        <dbReference type="Pfam" id="PF00005"/>
    </source>
</evidence>
<accession>W9SAC1</accession>
<dbReference type="Gene3D" id="3.40.50.300">
    <property type="entry name" value="P-loop containing nucleotide triphosphate hydrolases"/>
    <property type="match status" value="1"/>
</dbReference>
<dbReference type="STRING" id="981085.W9SAC1"/>
<evidence type="ECO:0000313" key="2">
    <source>
        <dbReference type="EMBL" id="EXC22156.1"/>
    </source>
</evidence>
<gene>
    <name evidence="2" type="ORF">L484_016222</name>
</gene>
<evidence type="ECO:0000313" key="3">
    <source>
        <dbReference type="Proteomes" id="UP000030645"/>
    </source>
</evidence>
<dbReference type="AlphaFoldDB" id="W9SAC1"/>
<dbReference type="EMBL" id="KE345966">
    <property type="protein sequence ID" value="EXC22156.1"/>
    <property type="molecule type" value="Genomic_DNA"/>
</dbReference>
<dbReference type="GO" id="GO:0016887">
    <property type="term" value="F:ATP hydrolysis activity"/>
    <property type="evidence" value="ECO:0007669"/>
    <property type="project" value="InterPro"/>
</dbReference>